<evidence type="ECO:0000313" key="1">
    <source>
        <dbReference type="EMBL" id="GAY73983.1"/>
    </source>
</evidence>
<accession>A0A401FNQ8</accession>
<comment type="caution">
    <text evidence="1">The sequence shown here is derived from an EMBL/GenBank/DDBJ whole genome shotgun (WGS) entry which is preliminary data.</text>
</comment>
<proteinExistence type="predicted"/>
<keyword evidence="2" id="KW-1185">Reference proteome</keyword>
<dbReference type="RefSeq" id="WP_225417715.1">
    <property type="nucleotide sequence ID" value="NZ_BEXA01000005.1"/>
</dbReference>
<organism evidence="1 2">
    <name type="scientific">Lentilactobacillus kosonis</name>
    <dbReference type="NCBI Taxonomy" id="2810561"/>
    <lineage>
        <taxon>Bacteria</taxon>
        <taxon>Bacillati</taxon>
        <taxon>Bacillota</taxon>
        <taxon>Bacilli</taxon>
        <taxon>Lactobacillales</taxon>
        <taxon>Lactobacillaceae</taxon>
        <taxon>Lentilactobacillus</taxon>
    </lineage>
</organism>
<reference evidence="1 2" key="1">
    <citation type="submission" date="2017-11" db="EMBL/GenBank/DDBJ databases">
        <title>Draft Genome Sequence of Lactobacillus curieae NBRC 111893 isolated from Koso, a Japanese sugar-Vegetable Fermented Beverage.</title>
        <authorList>
            <person name="Chiou T.Y."/>
            <person name="Oshima K."/>
            <person name="Suda W."/>
            <person name="Hattori M."/>
            <person name="Takahashi T."/>
        </authorList>
    </citation>
    <scope>NUCLEOTIDE SEQUENCE [LARGE SCALE GENOMIC DNA]</scope>
    <source>
        <strain evidence="1 2">NBRC111893</strain>
    </source>
</reference>
<dbReference type="EMBL" id="BEXA01000005">
    <property type="protein sequence ID" value="GAY73983.1"/>
    <property type="molecule type" value="Genomic_DNA"/>
</dbReference>
<protein>
    <submittedName>
        <fullName evidence="1">Uncharacterized protein</fullName>
    </submittedName>
</protein>
<dbReference type="Proteomes" id="UP000286974">
    <property type="component" value="Unassembled WGS sequence"/>
</dbReference>
<dbReference type="AlphaFoldDB" id="A0A401FNQ8"/>
<sequence length="49" mass="5452">MITKTRKEVIAQSLSSLTSDDINTVNAGLAKLAKVLKNIDMNSYKQKRD</sequence>
<evidence type="ECO:0000313" key="2">
    <source>
        <dbReference type="Proteomes" id="UP000286974"/>
    </source>
</evidence>
<gene>
    <name evidence="1" type="ORF">NBRC111893_2129</name>
</gene>
<name>A0A401FNQ8_9LACO</name>